<dbReference type="AlphaFoldDB" id="A0AAW0A8C9"/>
<evidence type="ECO:0000313" key="1">
    <source>
        <dbReference type="EMBL" id="KAK7001869.1"/>
    </source>
</evidence>
<protein>
    <submittedName>
        <fullName evidence="1">F-box domain-containing protein</fullName>
    </submittedName>
</protein>
<organism evidence="1 2">
    <name type="scientific">Favolaschia claudopus</name>
    <dbReference type="NCBI Taxonomy" id="2862362"/>
    <lineage>
        <taxon>Eukaryota</taxon>
        <taxon>Fungi</taxon>
        <taxon>Dikarya</taxon>
        <taxon>Basidiomycota</taxon>
        <taxon>Agaricomycotina</taxon>
        <taxon>Agaricomycetes</taxon>
        <taxon>Agaricomycetidae</taxon>
        <taxon>Agaricales</taxon>
        <taxon>Marasmiineae</taxon>
        <taxon>Mycenaceae</taxon>
        <taxon>Favolaschia</taxon>
    </lineage>
</organism>
<dbReference type="Proteomes" id="UP001362999">
    <property type="component" value="Unassembled WGS sequence"/>
</dbReference>
<dbReference type="SUPFAM" id="SSF52058">
    <property type="entry name" value="L domain-like"/>
    <property type="match status" value="1"/>
</dbReference>
<keyword evidence="2" id="KW-1185">Reference proteome</keyword>
<gene>
    <name evidence="1" type="ORF">R3P38DRAFT_3045160</name>
</gene>
<proteinExistence type="predicted"/>
<dbReference type="Gene3D" id="3.80.10.10">
    <property type="entry name" value="Ribonuclease Inhibitor"/>
    <property type="match status" value="1"/>
</dbReference>
<dbReference type="Gene3D" id="1.20.1280.50">
    <property type="match status" value="1"/>
</dbReference>
<comment type="caution">
    <text evidence="1">The sequence shown here is derived from an EMBL/GenBank/DDBJ whole genome shotgun (WGS) entry which is preliminary data.</text>
</comment>
<name>A0AAW0A8C9_9AGAR</name>
<reference evidence="1 2" key="1">
    <citation type="journal article" date="2024" name="J Genomics">
        <title>Draft genome sequencing and assembly of Favolaschia claudopus CIRM-BRFM 2984 isolated from oak limbs.</title>
        <authorList>
            <person name="Navarro D."/>
            <person name="Drula E."/>
            <person name="Chaduli D."/>
            <person name="Cazenave R."/>
            <person name="Ahrendt S."/>
            <person name="Wang J."/>
            <person name="Lipzen A."/>
            <person name="Daum C."/>
            <person name="Barry K."/>
            <person name="Grigoriev I.V."/>
            <person name="Favel A."/>
            <person name="Rosso M.N."/>
            <person name="Martin F."/>
        </authorList>
    </citation>
    <scope>NUCLEOTIDE SEQUENCE [LARGE SCALE GENOMIC DNA]</scope>
    <source>
        <strain evidence="1 2">CIRM-BRFM 2984</strain>
    </source>
</reference>
<accession>A0AAW0A8C9</accession>
<sequence>MDSATPDVDPSNPSLRNRLTELSLQINDLYARIERLEAERRLIVTALDAIVYPVLSLPVDITTEIFAHYFDDLLDDGGKLQIPVFNLERARHAGPLRLSHVCRAWRSIAVEMPSLWNRIRATSLQKNPPGPDWRRLLDCWLSRTGSHMLYLDFVGLQHRDVQTRLLFPSIASYSPRWRVLRCYLNTPLLFPIDTIRGRIPLLRELDIRRQDIDAPGDPVTAFFEAPELRKVQLCHLPPDSISLPWAQLTHLTLFGQSTACAIEVLHQTPNLVELSLDLRQRPGEAPPLPVILHHVRKLSLPNTFQRFSKFLHYLTLPRLTTFDIRSSSSPAQDGDVATVLALFRLSHCVVESVVCGGRYEDIALSTLAMTDMASTVTLHANWFNSTLSKFFVRIATNPDFLPNLESLYLPDCETGIPFVEIADMLSARWYNRRGHAPRLKTFHLIRKAGSVPVDYIPDASVLDRFRALMDDGVDIRIETMTKRNIESPYHLTNNSRR</sequence>
<dbReference type="EMBL" id="JAWWNJ010000081">
    <property type="protein sequence ID" value="KAK7001869.1"/>
    <property type="molecule type" value="Genomic_DNA"/>
</dbReference>
<dbReference type="InterPro" id="IPR032675">
    <property type="entry name" value="LRR_dom_sf"/>
</dbReference>
<evidence type="ECO:0000313" key="2">
    <source>
        <dbReference type="Proteomes" id="UP001362999"/>
    </source>
</evidence>